<feature type="non-terminal residue" evidence="1">
    <location>
        <position position="1"/>
    </location>
</feature>
<keyword evidence="2" id="KW-1185">Reference proteome</keyword>
<gene>
    <name evidence="1" type="ORF">DHETER_LOCUS10297</name>
</gene>
<evidence type="ECO:0000313" key="2">
    <source>
        <dbReference type="Proteomes" id="UP000789702"/>
    </source>
</evidence>
<sequence length="206" mass="23223">LLETTRPLLVGPDIISPPYPIKMKGKVIQGFGRGSKELGIPTANLPEAATNALCEDVETGIYYGWAQVGDDSSVYPMVMSLGWNPYYKNEKKSAEVHIMHVFPEDFYGVELRVIVLGYIRPERDYDSIDALIQDINIDIKSSFASGPSISQFPDIGIMTAPETRQRDVKCSKFAFKLKNKEDRASPKDIFDHWIIESRKAIKTYQT</sequence>
<dbReference type="Proteomes" id="UP000789702">
    <property type="component" value="Unassembled WGS sequence"/>
</dbReference>
<dbReference type="EMBL" id="CAJVPU010019816">
    <property type="protein sequence ID" value="CAG8673647.1"/>
    <property type="molecule type" value="Genomic_DNA"/>
</dbReference>
<protein>
    <submittedName>
        <fullName evidence="1">14142_t:CDS:1</fullName>
    </submittedName>
</protein>
<evidence type="ECO:0000313" key="1">
    <source>
        <dbReference type="EMBL" id="CAG8673647.1"/>
    </source>
</evidence>
<comment type="caution">
    <text evidence="1">The sequence shown here is derived from an EMBL/GenBank/DDBJ whole genome shotgun (WGS) entry which is preliminary data.</text>
</comment>
<accession>A0ACA9NSQ2</accession>
<organism evidence="1 2">
    <name type="scientific">Dentiscutata heterogama</name>
    <dbReference type="NCBI Taxonomy" id="1316150"/>
    <lineage>
        <taxon>Eukaryota</taxon>
        <taxon>Fungi</taxon>
        <taxon>Fungi incertae sedis</taxon>
        <taxon>Mucoromycota</taxon>
        <taxon>Glomeromycotina</taxon>
        <taxon>Glomeromycetes</taxon>
        <taxon>Diversisporales</taxon>
        <taxon>Gigasporaceae</taxon>
        <taxon>Dentiscutata</taxon>
    </lineage>
</organism>
<reference evidence="1" key="1">
    <citation type="submission" date="2021-06" db="EMBL/GenBank/DDBJ databases">
        <authorList>
            <person name="Kallberg Y."/>
            <person name="Tangrot J."/>
            <person name="Rosling A."/>
        </authorList>
    </citation>
    <scope>NUCLEOTIDE SEQUENCE</scope>
    <source>
        <strain evidence="1">IL203A</strain>
    </source>
</reference>
<name>A0ACA9NSQ2_9GLOM</name>
<proteinExistence type="predicted"/>